<proteinExistence type="predicted"/>
<protein>
    <submittedName>
        <fullName evidence="1">Uncharacterized protein</fullName>
    </submittedName>
</protein>
<comment type="caution">
    <text evidence="1">The sequence shown here is derived from an EMBL/GenBank/DDBJ whole genome shotgun (WGS) entry which is preliminary data.</text>
</comment>
<dbReference type="EMBL" id="ONZP01000039">
    <property type="protein sequence ID" value="SPJ71433.1"/>
    <property type="molecule type" value="Genomic_DNA"/>
</dbReference>
<sequence>MTVKVWLWLGYHELRGAITDKTSSRVPGCDEPSSNVMRHFCEDFITDRKMNGVWMKHQSDIRRSQILEKDERLQAELDWIMSTKFNKGAQKSPTLKSQPPWVVE</sequence>
<name>A0AAE8LZU1_9HYPO</name>
<reference evidence="1" key="1">
    <citation type="submission" date="2018-03" db="EMBL/GenBank/DDBJ databases">
        <authorList>
            <person name="Guldener U."/>
        </authorList>
    </citation>
    <scope>NUCLEOTIDE SEQUENCE</scope>
</reference>
<accession>A0AAE8LZU1</accession>
<organism evidence="1 2">
    <name type="scientific">Fusarium torulosum</name>
    <dbReference type="NCBI Taxonomy" id="33205"/>
    <lineage>
        <taxon>Eukaryota</taxon>
        <taxon>Fungi</taxon>
        <taxon>Dikarya</taxon>
        <taxon>Ascomycota</taxon>
        <taxon>Pezizomycotina</taxon>
        <taxon>Sordariomycetes</taxon>
        <taxon>Hypocreomycetidae</taxon>
        <taxon>Hypocreales</taxon>
        <taxon>Nectriaceae</taxon>
        <taxon>Fusarium</taxon>
    </lineage>
</organism>
<keyword evidence="2" id="KW-1185">Reference proteome</keyword>
<dbReference type="AlphaFoldDB" id="A0AAE8LZU1"/>
<evidence type="ECO:0000313" key="2">
    <source>
        <dbReference type="Proteomes" id="UP001187734"/>
    </source>
</evidence>
<gene>
    <name evidence="1" type="ORF">FTOL_01161</name>
</gene>
<evidence type="ECO:0000313" key="1">
    <source>
        <dbReference type="EMBL" id="SPJ71433.1"/>
    </source>
</evidence>
<dbReference type="Proteomes" id="UP001187734">
    <property type="component" value="Unassembled WGS sequence"/>
</dbReference>